<dbReference type="PANTHER" id="PTHR14917:SF4">
    <property type="entry name" value="SPERMATOGENESIS-ASSOCIATED 7"/>
    <property type="match status" value="1"/>
</dbReference>
<comment type="caution">
    <text evidence="2">The sequence shown here is derived from an EMBL/GenBank/DDBJ whole genome shotgun (WGS) entry which is preliminary data.</text>
</comment>
<protein>
    <submittedName>
        <fullName evidence="2">Uncharacterized protein</fullName>
    </submittedName>
</protein>
<name>A0A8S3ZY36_9EUPU</name>
<accession>A0A8S3ZY36</accession>
<dbReference type="Pfam" id="PF15244">
    <property type="entry name" value="HSD3"/>
    <property type="match status" value="2"/>
</dbReference>
<evidence type="ECO:0000313" key="3">
    <source>
        <dbReference type="Proteomes" id="UP000678393"/>
    </source>
</evidence>
<feature type="region of interest" description="Disordered" evidence="1">
    <location>
        <begin position="602"/>
        <end position="683"/>
    </location>
</feature>
<dbReference type="AlphaFoldDB" id="A0A8S3ZY36"/>
<feature type="compositionally biased region" description="Basic and acidic residues" evidence="1">
    <location>
        <begin position="602"/>
        <end position="672"/>
    </location>
</feature>
<feature type="region of interest" description="Disordered" evidence="1">
    <location>
        <begin position="207"/>
        <end position="275"/>
    </location>
</feature>
<feature type="compositionally biased region" description="Acidic residues" evidence="1">
    <location>
        <begin position="673"/>
        <end position="683"/>
    </location>
</feature>
<dbReference type="PANTHER" id="PTHR14917">
    <property type="entry name" value="SPERMATOGENESIS-ASSOCIATED PROTEIN 7"/>
    <property type="match status" value="1"/>
</dbReference>
<feature type="compositionally biased region" description="Polar residues" evidence="1">
    <location>
        <begin position="233"/>
        <end position="259"/>
    </location>
</feature>
<dbReference type="InterPro" id="IPR029357">
    <property type="entry name" value="SPATA7"/>
</dbReference>
<evidence type="ECO:0000313" key="2">
    <source>
        <dbReference type="EMBL" id="CAG5132545.1"/>
    </source>
</evidence>
<evidence type="ECO:0000256" key="1">
    <source>
        <dbReference type="SAM" id="MobiDB-lite"/>
    </source>
</evidence>
<dbReference type="Proteomes" id="UP000678393">
    <property type="component" value="Unassembled WGS sequence"/>
</dbReference>
<reference evidence="2" key="1">
    <citation type="submission" date="2021-04" db="EMBL/GenBank/DDBJ databases">
        <authorList>
            <consortium name="Molecular Ecology Group"/>
        </authorList>
    </citation>
    <scope>NUCLEOTIDE SEQUENCE</scope>
</reference>
<keyword evidence="3" id="KW-1185">Reference proteome</keyword>
<sequence length="683" mass="76685">MAVPLRGNLALKSGALAPTASKLSTQYMVVDHMTHHYTKIDKAGSLVDTQPPQSLLTSQKIRDRKVRDLIINSLHPQLTSSVQFGSSHSHTNGLYMKPAFVARKRSQSASRSELLVQPVRKNITFETAPPVKSYVSGHLPSQMNATLRNKTQLETGHHSYMSSVPTASFGYPHLSSVVVASHDALKQTYSRDVLDVRPQYFTQPAKPFAPRTLRSSHESRLRHSRCYHPPQARSVSNGHTESAQQMSAELWPQSMSPATHKQPRRRVSDEGHQTGPHDLMDTLIHSSGGEYPDQTPSSVPLLAVPRDKDHMKWLNKRSRESDDNQDIGCRQSLVGTGKQLVSSGVDSSLRAAIKIELMRREEEHKYLMFAKEVTNDVISRGICSDSVLVRVFENHMERRKTELDMGRMQAVVRELLASIGLQPTSQTAPVASMLGTHYLLQSATKLQLPTTHSYSTSGHGFAGRYNNQSGPENSPVSQRHSYMAEVQEWTNMRTTDCELSRETTQVTFTLKSGETGNTSSTMNLGTSHDKVVVINNDLTLTQALRQYQHELTAKEDMDELTAEEYMDELTAKEDMDKLTAKKDMDELTVKEYMDELTAKEDMDELTAKEDMDELTAKEDMDELTAKEDMDELSAKKDMDELTAKEDMDELTAKENMDELTAKENMDELTAKEDIDEDSQEGHR</sequence>
<dbReference type="GO" id="GO:0005930">
    <property type="term" value="C:axoneme"/>
    <property type="evidence" value="ECO:0007669"/>
    <property type="project" value="TreeGrafter"/>
</dbReference>
<organism evidence="2 3">
    <name type="scientific">Candidula unifasciata</name>
    <dbReference type="NCBI Taxonomy" id="100452"/>
    <lineage>
        <taxon>Eukaryota</taxon>
        <taxon>Metazoa</taxon>
        <taxon>Spiralia</taxon>
        <taxon>Lophotrochozoa</taxon>
        <taxon>Mollusca</taxon>
        <taxon>Gastropoda</taxon>
        <taxon>Heterobranchia</taxon>
        <taxon>Euthyneura</taxon>
        <taxon>Panpulmonata</taxon>
        <taxon>Eupulmonata</taxon>
        <taxon>Stylommatophora</taxon>
        <taxon>Helicina</taxon>
        <taxon>Helicoidea</taxon>
        <taxon>Geomitridae</taxon>
        <taxon>Candidula</taxon>
    </lineage>
</organism>
<dbReference type="OrthoDB" id="6263678at2759"/>
<dbReference type="EMBL" id="CAJHNH020005457">
    <property type="protein sequence ID" value="CAG5132545.1"/>
    <property type="molecule type" value="Genomic_DNA"/>
</dbReference>
<dbReference type="GO" id="GO:0036064">
    <property type="term" value="C:ciliary basal body"/>
    <property type="evidence" value="ECO:0007669"/>
    <property type="project" value="TreeGrafter"/>
</dbReference>
<proteinExistence type="predicted"/>
<dbReference type="GO" id="GO:0000226">
    <property type="term" value="P:microtubule cytoskeleton organization"/>
    <property type="evidence" value="ECO:0007669"/>
    <property type="project" value="TreeGrafter"/>
</dbReference>
<gene>
    <name evidence="2" type="ORF">CUNI_LOCUS18103</name>
</gene>